<dbReference type="InterPro" id="IPR012341">
    <property type="entry name" value="6hp_glycosidase-like_sf"/>
</dbReference>
<protein>
    <recommendedName>
        <fullName evidence="4">Trehalase</fullName>
        <ecNumber evidence="3">3.2.1.28</ecNumber>
    </recommendedName>
    <alternativeName>
        <fullName evidence="5">Alpha,alpha-trehalase</fullName>
    </alternativeName>
    <alternativeName>
        <fullName evidence="6">Alpha,alpha-trehalose glucohydrolase</fullName>
    </alternativeName>
</protein>
<evidence type="ECO:0000256" key="4">
    <source>
        <dbReference type="ARBA" id="ARBA00019905"/>
    </source>
</evidence>
<dbReference type="EC" id="3.2.1.28" evidence="3"/>
<evidence type="ECO:0000313" key="8">
    <source>
        <dbReference type="Proteomes" id="UP000186922"/>
    </source>
</evidence>
<dbReference type="PANTHER" id="PTHR23403">
    <property type="entry name" value="TREHALASE"/>
    <property type="match status" value="1"/>
</dbReference>
<dbReference type="InterPro" id="IPR008928">
    <property type="entry name" value="6-hairpin_glycosidase_sf"/>
</dbReference>
<evidence type="ECO:0000256" key="5">
    <source>
        <dbReference type="ARBA" id="ARBA00030473"/>
    </source>
</evidence>
<accession>A0A1D1UUR5</accession>
<reference evidence="7 8" key="1">
    <citation type="journal article" date="2016" name="Nat. Commun.">
        <title>Extremotolerant tardigrade genome and improved radiotolerance of human cultured cells by tardigrade-unique protein.</title>
        <authorList>
            <person name="Hashimoto T."/>
            <person name="Horikawa D.D."/>
            <person name="Saito Y."/>
            <person name="Kuwahara H."/>
            <person name="Kozuka-Hata H."/>
            <person name="Shin-I T."/>
            <person name="Minakuchi Y."/>
            <person name="Ohishi K."/>
            <person name="Motoyama A."/>
            <person name="Aizu T."/>
            <person name="Enomoto A."/>
            <person name="Kondo K."/>
            <person name="Tanaka S."/>
            <person name="Hara Y."/>
            <person name="Koshikawa S."/>
            <person name="Sagara H."/>
            <person name="Miura T."/>
            <person name="Yokobori S."/>
            <person name="Miyagawa K."/>
            <person name="Suzuki Y."/>
            <person name="Kubo T."/>
            <person name="Oyama M."/>
            <person name="Kohara Y."/>
            <person name="Fujiyama A."/>
            <person name="Arakawa K."/>
            <person name="Katayama T."/>
            <person name="Toyoda A."/>
            <person name="Kunieda T."/>
        </authorList>
    </citation>
    <scope>NUCLEOTIDE SEQUENCE [LARGE SCALE GENOMIC DNA]</scope>
    <source>
        <strain evidence="7 8">YOKOZUNA-1</strain>
    </source>
</reference>
<dbReference type="STRING" id="947166.A0A1D1UUR5"/>
<dbReference type="OrthoDB" id="5868583at2759"/>
<name>A0A1D1UUR5_RAMVA</name>
<dbReference type="Pfam" id="PF01204">
    <property type="entry name" value="Trehalase"/>
    <property type="match status" value="1"/>
</dbReference>
<evidence type="ECO:0000256" key="6">
    <source>
        <dbReference type="ARBA" id="ARBA00031637"/>
    </source>
</evidence>
<dbReference type="PANTHER" id="PTHR23403:SF1">
    <property type="entry name" value="TREHALASE"/>
    <property type="match status" value="1"/>
</dbReference>
<gene>
    <name evidence="7" type="primary">RvY_02579</name>
    <name evidence="7" type="synonym">RvY_02579.1</name>
    <name evidence="7" type="ORF">RvY_02579-1</name>
</gene>
<dbReference type="SUPFAM" id="SSF48208">
    <property type="entry name" value="Six-hairpin glycosidases"/>
    <property type="match status" value="1"/>
</dbReference>
<dbReference type="InterPro" id="IPR001661">
    <property type="entry name" value="Glyco_hydro_37"/>
</dbReference>
<dbReference type="EMBL" id="BDGG01000001">
    <property type="protein sequence ID" value="GAU90113.1"/>
    <property type="molecule type" value="Genomic_DNA"/>
</dbReference>
<dbReference type="Gene3D" id="1.50.10.10">
    <property type="match status" value="1"/>
</dbReference>
<evidence type="ECO:0000256" key="2">
    <source>
        <dbReference type="ARBA" id="ARBA00005615"/>
    </source>
</evidence>
<sequence length="243" mass="27401">MSLSSLDVLLLQKAAMQVTLPDGPSPEIFCHGPLLKAAQLSNIFSDSKNFVDRPLKVDADTALREFHDLNYDYRRGPAQKLESFLEEYFAPVGSDVEMVVPVDWMEAGKHVKRQLWSGIDLLLGKIKNRGLAQWTVDLHSKWPQLTRKVSRTFTALPPTPLQVQLLPTVQPYAFLLPDFGGCSAKSRTPFAHPSSSPLRRSRSRAQPIPRAALLGELLHHPRPAHIRHARHRQRHDPQLCPSH</sequence>
<dbReference type="GO" id="GO:0004555">
    <property type="term" value="F:alpha,alpha-trehalase activity"/>
    <property type="evidence" value="ECO:0007669"/>
    <property type="project" value="UniProtKB-EC"/>
</dbReference>
<proteinExistence type="inferred from homology"/>
<comment type="similarity">
    <text evidence="2">Belongs to the glycosyl hydrolase 37 family.</text>
</comment>
<dbReference type="GO" id="GO:0005993">
    <property type="term" value="P:trehalose catabolic process"/>
    <property type="evidence" value="ECO:0007669"/>
    <property type="project" value="TreeGrafter"/>
</dbReference>
<organism evidence="7 8">
    <name type="scientific">Ramazzottius varieornatus</name>
    <name type="common">Water bear</name>
    <name type="synonym">Tardigrade</name>
    <dbReference type="NCBI Taxonomy" id="947166"/>
    <lineage>
        <taxon>Eukaryota</taxon>
        <taxon>Metazoa</taxon>
        <taxon>Ecdysozoa</taxon>
        <taxon>Tardigrada</taxon>
        <taxon>Eutardigrada</taxon>
        <taxon>Parachela</taxon>
        <taxon>Hypsibioidea</taxon>
        <taxon>Ramazzottiidae</taxon>
        <taxon>Ramazzottius</taxon>
    </lineage>
</organism>
<evidence type="ECO:0000313" key="7">
    <source>
        <dbReference type="EMBL" id="GAU90113.1"/>
    </source>
</evidence>
<evidence type="ECO:0000256" key="3">
    <source>
        <dbReference type="ARBA" id="ARBA00012757"/>
    </source>
</evidence>
<keyword evidence="8" id="KW-1185">Reference proteome</keyword>
<comment type="catalytic activity">
    <reaction evidence="1">
        <text>alpha,alpha-trehalose + H2O = alpha-D-glucose + beta-D-glucose</text>
        <dbReference type="Rhea" id="RHEA:32675"/>
        <dbReference type="ChEBI" id="CHEBI:15377"/>
        <dbReference type="ChEBI" id="CHEBI:15903"/>
        <dbReference type="ChEBI" id="CHEBI:16551"/>
        <dbReference type="ChEBI" id="CHEBI:17925"/>
        <dbReference type="EC" id="3.2.1.28"/>
    </reaction>
</comment>
<evidence type="ECO:0000256" key="1">
    <source>
        <dbReference type="ARBA" id="ARBA00001576"/>
    </source>
</evidence>
<dbReference type="AlphaFoldDB" id="A0A1D1UUR5"/>
<comment type="caution">
    <text evidence="7">The sequence shown here is derived from an EMBL/GenBank/DDBJ whole genome shotgun (WGS) entry which is preliminary data.</text>
</comment>
<dbReference type="Proteomes" id="UP000186922">
    <property type="component" value="Unassembled WGS sequence"/>
</dbReference>